<evidence type="ECO:0000313" key="5">
    <source>
        <dbReference type="Proteomes" id="UP000219338"/>
    </source>
</evidence>
<feature type="compositionally biased region" description="Low complexity" evidence="2">
    <location>
        <begin position="562"/>
        <end position="582"/>
    </location>
</feature>
<protein>
    <recommendedName>
        <fullName evidence="3">DUF2415 domain-containing protein</fullName>
    </recommendedName>
</protein>
<dbReference type="EMBL" id="FUEG01000011">
    <property type="protein sequence ID" value="SJL09869.1"/>
    <property type="molecule type" value="Genomic_DNA"/>
</dbReference>
<feature type="region of interest" description="Disordered" evidence="2">
    <location>
        <begin position="461"/>
        <end position="495"/>
    </location>
</feature>
<dbReference type="OMA" id="TIGHVQL"/>
<keyword evidence="1" id="KW-0853">WD repeat</keyword>
<sequence length="662" mass="72938">MPESRRFALGRPTDTDLQSGLLPTPISLLQPSSPSLAMARGLPLLTSSTPTNIASADVWIGHVQLRDLVVCPKERGILNYVKQNAIVEQNMTVPDSAPRKLVQLPFTPNTLASMQIPNTDEILLTAGGQQAEIHISAYKPSSSSHRRAKLQWHFEDNLYGSINNSVLLTSLSMTQSHESSIEPRVAISNNDGTVRFFDVPIRTRYRSKLQEVGCLELRVPINHSSISPDGRTLLSVGDTSKVFLHRLTGGSRINIQPIATLSLPPPEASPLPYASTALVASFSTSFSSDGTKYAVASQEGVVAVWDVRSTKPLKTFYTDKNRVPLGYGGTTGWLSDDLWEWTRGTCKAPGWSVRNVKFGHGGRNGQGKELMTFTEHTSLLHVVDARTFETEEIIHVPGFPSPTVQSSSRPREANHPHHRIQSASRPPRSATPPVTSYEVFEPPPPPSSFMFMALEDTFRIPSMSPSTSQSRRRSRRPTSTDLNSALEAMDSNDEDDLVVIPPLGDRQVENDVQTLLGRHGIRSRHTSEDSRDPVDFYYGGANDHQGGDDDMEVDELESDCISSHTPSRSSSPSPSVHISAPSRYPSFSPVGTPRTISFRQRRGHNERPPETPPCDEDNHLDIAGTCFDPSGAYIYVATTESVAEWSVNGAEKRWWLDNDCWA</sequence>
<feature type="compositionally biased region" description="Low complexity" evidence="2">
    <location>
        <begin position="422"/>
        <end position="436"/>
    </location>
</feature>
<evidence type="ECO:0000256" key="1">
    <source>
        <dbReference type="PROSITE-ProRule" id="PRU00221"/>
    </source>
</evidence>
<dbReference type="InterPro" id="IPR011044">
    <property type="entry name" value="Quino_amine_DH_bsu"/>
</dbReference>
<feature type="compositionally biased region" description="Basic and acidic residues" evidence="2">
    <location>
        <begin position="525"/>
        <end position="534"/>
    </location>
</feature>
<organism evidence="4 5">
    <name type="scientific">Armillaria ostoyae</name>
    <name type="common">Armillaria root rot fungus</name>
    <dbReference type="NCBI Taxonomy" id="47428"/>
    <lineage>
        <taxon>Eukaryota</taxon>
        <taxon>Fungi</taxon>
        <taxon>Dikarya</taxon>
        <taxon>Basidiomycota</taxon>
        <taxon>Agaricomycotina</taxon>
        <taxon>Agaricomycetes</taxon>
        <taxon>Agaricomycetidae</taxon>
        <taxon>Agaricales</taxon>
        <taxon>Marasmiineae</taxon>
        <taxon>Physalacriaceae</taxon>
        <taxon>Armillaria</taxon>
    </lineage>
</organism>
<feature type="region of interest" description="Disordered" evidence="2">
    <location>
        <begin position="517"/>
        <end position="617"/>
    </location>
</feature>
<gene>
    <name evidence="4" type="ORF">ARMOST_13250</name>
</gene>
<feature type="repeat" description="WD" evidence="1">
    <location>
        <begin position="283"/>
        <end position="315"/>
    </location>
</feature>
<evidence type="ECO:0000256" key="2">
    <source>
        <dbReference type="SAM" id="MobiDB-lite"/>
    </source>
</evidence>
<feature type="region of interest" description="Disordered" evidence="2">
    <location>
        <begin position="394"/>
        <end position="441"/>
    </location>
</feature>
<dbReference type="Gene3D" id="2.130.10.10">
    <property type="entry name" value="YVTN repeat-like/Quinoprotein amine dehydrogenase"/>
    <property type="match status" value="1"/>
</dbReference>
<proteinExistence type="predicted"/>
<dbReference type="PROSITE" id="PS50082">
    <property type="entry name" value="WD_REPEATS_2"/>
    <property type="match status" value="1"/>
</dbReference>
<feature type="domain" description="DUF2415" evidence="3">
    <location>
        <begin position="352"/>
        <end position="395"/>
    </location>
</feature>
<dbReference type="Pfam" id="PF10313">
    <property type="entry name" value="DUF2415"/>
    <property type="match status" value="1"/>
</dbReference>
<name>A0A284RM82_ARMOS</name>
<dbReference type="OrthoDB" id="64353at2759"/>
<keyword evidence="5" id="KW-1185">Reference proteome</keyword>
<evidence type="ECO:0000313" key="4">
    <source>
        <dbReference type="EMBL" id="SJL09869.1"/>
    </source>
</evidence>
<evidence type="ECO:0000259" key="3">
    <source>
        <dbReference type="Pfam" id="PF10313"/>
    </source>
</evidence>
<reference evidence="5" key="1">
    <citation type="journal article" date="2017" name="Nat. Ecol. Evol.">
        <title>Genome expansion and lineage-specific genetic innovations in the forest pathogenic fungi Armillaria.</title>
        <authorList>
            <person name="Sipos G."/>
            <person name="Prasanna A.N."/>
            <person name="Walter M.C."/>
            <person name="O'Connor E."/>
            <person name="Balint B."/>
            <person name="Krizsan K."/>
            <person name="Kiss B."/>
            <person name="Hess J."/>
            <person name="Varga T."/>
            <person name="Slot J."/>
            <person name="Riley R."/>
            <person name="Boka B."/>
            <person name="Rigling D."/>
            <person name="Barry K."/>
            <person name="Lee J."/>
            <person name="Mihaltcheva S."/>
            <person name="LaButti K."/>
            <person name="Lipzen A."/>
            <person name="Waldron R."/>
            <person name="Moloney N.M."/>
            <person name="Sperisen C."/>
            <person name="Kredics L."/>
            <person name="Vagvoelgyi C."/>
            <person name="Patrignani A."/>
            <person name="Fitzpatrick D."/>
            <person name="Nagy I."/>
            <person name="Doyle S."/>
            <person name="Anderson J.B."/>
            <person name="Grigoriev I.V."/>
            <person name="Gueldener U."/>
            <person name="Muensterkoetter M."/>
            <person name="Nagy L.G."/>
        </authorList>
    </citation>
    <scope>NUCLEOTIDE SEQUENCE [LARGE SCALE GENOMIC DNA]</scope>
    <source>
        <strain evidence="5">C18/9</strain>
    </source>
</reference>
<dbReference type="PANTHER" id="PTHR43991:SF9">
    <property type="entry name" value="DUF2415 DOMAIN-CONTAINING PROTEIN"/>
    <property type="match status" value="1"/>
</dbReference>
<dbReference type="InterPro" id="IPR019417">
    <property type="entry name" value="DUF2415"/>
</dbReference>
<dbReference type="InterPro" id="IPR015943">
    <property type="entry name" value="WD40/YVTN_repeat-like_dom_sf"/>
</dbReference>
<dbReference type="AlphaFoldDB" id="A0A284RM82"/>
<dbReference type="InterPro" id="IPR001680">
    <property type="entry name" value="WD40_rpt"/>
</dbReference>
<accession>A0A284RM82</accession>
<dbReference type="SUPFAM" id="SSF50969">
    <property type="entry name" value="YVTN repeat-like/Quinoprotein amine dehydrogenase"/>
    <property type="match status" value="1"/>
</dbReference>
<feature type="compositionally biased region" description="Acidic residues" evidence="2">
    <location>
        <begin position="548"/>
        <end position="558"/>
    </location>
</feature>
<dbReference type="STRING" id="47428.A0A284RM82"/>
<dbReference type="PANTHER" id="PTHR43991">
    <property type="entry name" value="WD REPEAT PROTEIN (AFU_ORTHOLOGUE AFUA_8G05640)-RELATED"/>
    <property type="match status" value="1"/>
</dbReference>
<dbReference type="Proteomes" id="UP000219338">
    <property type="component" value="Unassembled WGS sequence"/>
</dbReference>